<dbReference type="Proteomes" id="UP001199525">
    <property type="component" value="Unassembled WGS sequence"/>
</dbReference>
<organism evidence="2 3">
    <name type="scientific">Nostoc favosum CHAB5714</name>
    <dbReference type="NCBI Taxonomy" id="2780399"/>
    <lineage>
        <taxon>Bacteria</taxon>
        <taxon>Bacillati</taxon>
        <taxon>Cyanobacteriota</taxon>
        <taxon>Cyanophyceae</taxon>
        <taxon>Nostocales</taxon>
        <taxon>Nostocaceae</taxon>
        <taxon>Nostoc</taxon>
        <taxon>Nostoc favosum</taxon>
    </lineage>
</organism>
<evidence type="ECO:0000313" key="2">
    <source>
        <dbReference type="EMBL" id="MCC5597686.1"/>
    </source>
</evidence>
<comment type="caution">
    <text evidence="2">The sequence shown here is derived from an EMBL/GenBank/DDBJ whole genome shotgun (WGS) entry which is preliminary data.</text>
</comment>
<feature type="transmembrane region" description="Helical" evidence="1">
    <location>
        <begin position="12"/>
        <end position="36"/>
    </location>
</feature>
<gene>
    <name evidence="2" type="ORF">LC586_00125</name>
</gene>
<keyword evidence="1" id="KW-0812">Transmembrane</keyword>
<keyword evidence="1" id="KW-0472">Membrane</keyword>
<dbReference type="RefSeq" id="WP_229482386.1">
    <property type="nucleotide sequence ID" value="NZ_JAIVFQ010000001.1"/>
</dbReference>
<keyword evidence="1" id="KW-1133">Transmembrane helix</keyword>
<accession>A0ABS8I068</accession>
<protein>
    <submittedName>
        <fullName evidence="2">Na+/H+ antiporter subunit E</fullName>
    </submittedName>
</protein>
<keyword evidence="3" id="KW-1185">Reference proteome</keyword>
<proteinExistence type="predicted"/>
<sequence>MVGYLNLILRLTIWFLLTADFSVANIIIGISIALLLPGGKTAKESLKDWLRVLGEIVVAIPQAYIEAFQIILRPHKYEDITMEQVKPGRTPGLVFLDIFLITFTPKTIVLKYHEAGWYEVHWVRRRRKV</sequence>
<evidence type="ECO:0000313" key="3">
    <source>
        <dbReference type="Proteomes" id="UP001199525"/>
    </source>
</evidence>
<reference evidence="2 3" key="1">
    <citation type="journal article" date="2021" name="Microorganisms">
        <title>Genome Evolution of Filamentous Cyanobacterium Nostoc Species: From Facultative Symbiosis to Free Living.</title>
        <authorList>
            <person name="Huo D."/>
            <person name="Li H."/>
            <person name="Cai F."/>
            <person name="Guo X."/>
            <person name="Qiao Z."/>
            <person name="Wang W."/>
            <person name="Yu G."/>
            <person name="Li R."/>
        </authorList>
    </citation>
    <scope>NUCLEOTIDE SEQUENCE [LARGE SCALE GENOMIC DNA]</scope>
    <source>
        <strain evidence="2 3">CHAB 5714</strain>
    </source>
</reference>
<evidence type="ECO:0000256" key="1">
    <source>
        <dbReference type="SAM" id="Phobius"/>
    </source>
</evidence>
<dbReference type="EMBL" id="JAIVFQ010000001">
    <property type="protein sequence ID" value="MCC5597686.1"/>
    <property type="molecule type" value="Genomic_DNA"/>
</dbReference>
<name>A0ABS8I068_9NOSO</name>